<gene>
    <name evidence="1" type="ORF">ACFQ5D_23390</name>
</gene>
<name>A0ABW4DMN2_9BACL</name>
<proteinExistence type="predicted"/>
<accession>A0ABW4DMN2</accession>
<protein>
    <submittedName>
        <fullName evidence="1">Uncharacterized protein</fullName>
    </submittedName>
</protein>
<reference evidence="2" key="1">
    <citation type="journal article" date="2019" name="Int. J. Syst. Evol. Microbiol.">
        <title>The Global Catalogue of Microorganisms (GCM) 10K type strain sequencing project: providing services to taxonomists for standard genome sequencing and annotation.</title>
        <authorList>
            <consortium name="The Broad Institute Genomics Platform"/>
            <consortium name="The Broad Institute Genome Sequencing Center for Infectious Disease"/>
            <person name="Wu L."/>
            <person name="Ma J."/>
        </authorList>
    </citation>
    <scope>NUCLEOTIDE SEQUENCE [LARGE SCALE GENOMIC DNA]</scope>
    <source>
        <strain evidence="2">CCM 9147</strain>
    </source>
</reference>
<sequence>MNYISLKESLISLQNLPDYPLSLHVREIVNTEHTDSKIVLEVLDEPELFSLLLVTTNVKEDYWNMHLFYMDQVERNNDQYRYHSFSITESIYLHNCFTRLLKHREAGLI</sequence>
<evidence type="ECO:0000313" key="2">
    <source>
        <dbReference type="Proteomes" id="UP001597340"/>
    </source>
</evidence>
<dbReference type="RefSeq" id="WP_229523098.1">
    <property type="nucleotide sequence ID" value="NZ_JAFFQR010000015.1"/>
</dbReference>
<comment type="caution">
    <text evidence="1">The sequence shown here is derived from an EMBL/GenBank/DDBJ whole genome shotgun (WGS) entry which is preliminary data.</text>
</comment>
<keyword evidence="2" id="KW-1185">Reference proteome</keyword>
<organism evidence="1 2">
    <name type="scientific">Paenibacillus farraposensis</name>
    <dbReference type="NCBI Taxonomy" id="2807095"/>
    <lineage>
        <taxon>Bacteria</taxon>
        <taxon>Bacillati</taxon>
        <taxon>Bacillota</taxon>
        <taxon>Bacilli</taxon>
        <taxon>Bacillales</taxon>
        <taxon>Paenibacillaceae</taxon>
        <taxon>Paenibacillus</taxon>
    </lineage>
</organism>
<evidence type="ECO:0000313" key="1">
    <source>
        <dbReference type="EMBL" id="MFD1464200.1"/>
    </source>
</evidence>
<dbReference type="Proteomes" id="UP001597340">
    <property type="component" value="Unassembled WGS sequence"/>
</dbReference>
<dbReference type="EMBL" id="JBHTNZ010000085">
    <property type="protein sequence ID" value="MFD1464200.1"/>
    <property type="molecule type" value="Genomic_DNA"/>
</dbReference>